<evidence type="ECO:0000256" key="3">
    <source>
        <dbReference type="PIRNR" id="PIRNR001365"/>
    </source>
</evidence>
<dbReference type="PRINTS" id="PR00146">
    <property type="entry name" value="DHPICSNTHASE"/>
</dbReference>
<protein>
    <submittedName>
        <fullName evidence="6">Dihydrodipicolinate synthase/N-acetylneuraminate lyase</fullName>
    </submittedName>
</protein>
<dbReference type="PIRSF" id="PIRSF001365">
    <property type="entry name" value="DHDPS"/>
    <property type="match status" value="1"/>
</dbReference>
<feature type="binding site" evidence="5">
    <location>
        <position position="209"/>
    </location>
    <ligand>
        <name>pyruvate</name>
        <dbReference type="ChEBI" id="CHEBI:15361"/>
    </ligand>
</feature>
<evidence type="ECO:0000313" key="6">
    <source>
        <dbReference type="EMBL" id="KEO74248.1"/>
    </source>
</evidence>
<name>A0A074L304_9BACT</name>
<gene>
    <name evidence="6" type="ORF">EL17_08940</name>
</gene>
<evidence type="ECO:0000256" key="1">
    <source>
        <dbReference type="ARBA" id="ARBA00007592"/>
    </source>
</evidence>
<dbReference type="eggNOG" id="COG0329">
    <property type="taxonomic scope" value="Bacteria"/>
</dbReference>
<dbReference type="PANTHER" id="PTHR12128:SF66">
    <property type="entry name" value="4-HYDROXY-2-OXOGLUTARATE ALDOLASE, MITOCHONDRIAL"/>
    <property type="match status" value="1"/>
</dbReference>
<feature type="active site" description="Proton donor/acceptor" evidence="4">
    <location>
        <position position="137"/>
    </location>
</feature>
<dbReference type="Pfam" id="PF00701">
    <property type="entry name" value="DHDPS"/>
    <property type="match status" value="1"/>
</dbReference>
<keyword evidence="2 3" id="KW-0456">Lyase</keyword>
<proteinExistence type="inferred from homology"/>
<dbReference type="CDD" id="cd00408">
    <property type="entry name" value="DHDPS-like"/>
    <property type="match status" value="1"/>
</dbReference>
<dbReference type="Gene3D" id="3.20.20.70">
    <property type="entry name" value="Aldolase class I"/>
    <property type="match status" value="1"/>
</dbReference>
<comment type="caution">
    <text evidence="6">The sequence shown here is derived from an EMBL/GenBank/DDBJ whole genome shotgun (WGS) entry which is preliminary data.</text>
</comment>
<dbReference type="STRING" id="1048983.EL17_08940"/>
<dbReference type="InterPro" id="IPR013785">
    <property type="entry name" value="Aldolase_TIM"/>
</dbReference>
<sequence>MRTSKKFQGVVVPMITPLLENGKVDEQAVEKIMRLFADNDISPLVLGTTGEGASFSKRDSLDLVSMVMSAKAATQQIYVGLTGNQVGEQIELANGYLDLGVDAVVATLPSYYILTPFQMQSYFKNLADKVSGPVMIYNIKSTTQMSIPLDIIEELSQHPNIFGLKDSERDEERLAQSITLFKDRKDFSFFCGWGAESAHSLELGADGIVPSTGNLVSEMYKNLFQAAISGDLETSKKYQDLTDQVAVLYQKDRTLGQSLATLKLLMQEKGLCKPFMKAPLSMLDDEMTQQALQNWQAFQNSQE</sequence>
<dbReference type="InterPro" id="IPR002220">
    <property type="entry name" value="DapA-like"/>
</dbReference>
<dbReference type="Proteomes" id="UP000027821">
    <property type="component" value="Unassembled WGS sequence"/>
</dbReference>
<keyword evidence="7" id="KW-1185">Reference proteome</keyword>
<dbReference type="PANTHER" id="PTHR12128">
    <property type="entry name" value="DIHYDRODIPICOLINATE SYNTHASE"/>
    <property type="match status" value="1"/>
</dbReference>
<feature type="binding site" evidence="5">
    <location>
        <position position="49"/>
    </location>
    <ligand>
        <name>pyruvate</name>
        <dbReference type="ChEBI" id="CHEBI:15361"/>
    </ligand>
</feature>
<evidence type="ECO:0000313" key="7">
    <source>
        <dbReference type="Proteomes" id="UP000027821"/>
    </source>
</evidence>
<dbReference type="EMBL" id="JMIH01000016">
    <property type="protein sequence ID" value="KEO74248.1"/>
    <property type="molecule type" value="Genomic_DNA"/>
</dbReference>
<dbReference type="AlphaFoldDB" id="A0A074L304"/>
<comment type="similarity">
    <text evidence="1 3">Belongs to the DapA family.</text>
</comment>
<evidence type="ECO:0000256" key="5">
    <source>
        <dbReference type="PIRSR" id="PIRSR001365-2"/>
    </source>
</evidence>
<dbReference type="RefSeq" id="WP_035073223.1">
    <property type="nucleotide sequence ID" value="NZ_JMIH01000016.1"/>
</dbReference>
<dbReference type="GO" id="GO:0008840">
    <property type="term" value="F:4-hydroxy-tetrahydrodipicolinate synthase activity"/>
    <property type="evidence" value="ECO:0007669"/>
    <property type="project" value="TreeGrafter"/>
</dbReference>
<dbReference type="SMART" id="SM01130">
    <property type="entry name" value="DHDPS"/>
    <property type="match status" value="1"/>
</dbReference>
<evidence type="ECO:0000256" key="4">
    <source>
        <dbReference type="PIRSR" id="PIRSR001365-1"/>
    </source>
</evidence>
<accession>A0A074L304</accession>
<evidence type="ECO:0000256" key="2">
    <source>
        <dbReference type="ARBA" id="ARBA00023239"/>
    </source>
</evidence>
<dbReference type="SUPFAM" id="SSF51569">
    <property type="entry name" value="Aldolase"/>
    <property type="match status" value="1"/>
</dbReference>
<dbReference type="OrthoDB" id="9782828at2"/>
<organism evidence="6 7">
    <name type="scientific">Anditalea andensis</name>
    <dbReference type="NCBI Taxonomy" id="1048983"/>
    <lineage>
        <taxon>Bacteria</taxon>
        <taxon>Pseudomonadati</taxon>
        <taxon>Bacteroidota</taxon>
        <taxon>Cytophagia</taxon>
        <taxon>Cytophagales</taxon>
        <taxon>Cytophagaceae</taxon>
        <taxon>Anditalea</taxon>
    </lineage>
</organism>
<feature type="active site" description="Schiff-base intermediate with substrate" evidence="4">
    <location>
        <position position="165"/>
    </location>
</feature>
<reference evidence="6 7" key="1">
    <citation type="submission" date="2014-04" db="EMBL/GenBank/DDBJ databases">
        <title>Characterization and application of a salt tolerant electro-active bacterium.</title>
        <authorList>
            <person name="Yang L."/>
            <person name="Wei S."/>
            <person name="Tay Q.X.M."/>
        </authorList>
    </citation>
    <scope>NUCLEOTIDE SEQUENCE [LARGE SCALE GENOMIC DNA]</scope>
    <source>
        <strain evidence="6 7">LY1</strain>
    </source>
</reference>